<dbReference type="AlphaFoldDB" id="A0A6H1ZVF6"/>
<dbReference type="EMBL" id="MT144298">
    <property type="protein sequence ID" value="QJA51913.1"/>
    <property type="molecule type" value="Genomic_DNA"/>
</dbReference>
<protein>
    <submittedName>
        <fullName evidence="1">Uncharacterized protein</fullName>
    </submittedName>
</protein>
<proteinExistence type="predicted"/>
<accession>A0A6H1ZVF6</accession>
<reference evidence="1" key="1">
    <citation type="submission" date="2020-03" db="EMBL/GenBank/DDBJ databases">
        <title>The deep terrestrial virosphere.</title>
        <authorList>
            <person name="Holmfeldt K."/>
            <person name="Nilsson E."/>
            <person name="Simone D."/>
            <person name="Lopez-Fernandez M."/>
            <person name="Wu X."/>
            <person name="de Brujin I."/>
            <person name="Lundin D."/>
            <person name="Andersson A."/>
            <person name="Bertilsson S."/>
            <person name="Dopson M."/>
        </authorList>
    </citation>
    <scope>NUCLEOTIDE SEQUENCE</scope>
    <source>
        <strain evidence="1">TM448A02367</strain>
    </source>
</reference>
<organism evidence="1">
    <name type="scientific">viral metagenome</name>
    <dbReference type="NCBI Taxonomy" id="1070528"/>
    <lineage>
        <taxon>unclassified sequences</taxon>
        <taxon>metagenomes</taxon>
        <taxon>organismal metagenomes</taxon>
    </lineage>
</organism>
<sequence>MAIPGTNIINASNTSGPQVSLGLFETTTSQPGPVGALRELADGRRFRLGYAFSSSTANKLCAPDATSQVAAEGAATALVTAAGVATDYAAGATTLYLKDTAVFQAANSDGVFAGGLLVHANGGGGPYRIITNDYTATTSIMKILLEDATLQAFDSEDEVAIMGLLWNYLQVADSTNMGLAGIPMVTVAAGSYGWFQTRGICSCLADGTITDGMLLTLSDGTAGAVQPIGGDAAMASESDTWFGDIETEPIVGYAIGATASTKYATIMLQIE</sequence>
<name>A0A6H1ZVF6_9ZZZZ</name>
<evidence type="ECO:0000313" key="1">
    <source>
        <dbReference type="EMBL" id="QJA51913.1"/>
    </source>
</evidence>
<gene>
    <name evidence="1" type="ORF">TM448A02367_0003</name>
</gene>